<dbReference type="InterPro" id="IPR047813">
    <property type="entry name" value="HmpF"/>
</dbReference>
<evidence type="ECO:0000256" key="1">
    <source>
        <dbReference type="SAM" id="Coils"/>
    </source>
</evidence>
<sequence>MLYLAEVQKQKGGLLGGGSKTELKLLACQRSDQNWSTVSEETIAYEDGNKLNDGALVLVELSPNRQVQRIQEAGRPLVNILQNFSRQMEKFKLKEDEIDQWKQSLMFQVQELNRREMEMESRLEQVQQLENDVQRLEQQKQEVDTNREQLERLQAEIERNRQELEGAWDHLRGEQRRLDESKVDTPQGTFLDEGQSQVITDLLERLSNGVGSTGTLQENLNCAFELIEQQQAVLNPHWQQLELQRTLAQQQQGKVEQLLRTLRDHQTELQQVENSLEQEVSQLQLSTATVHNKQEFAAILKEHLKNQEDLYQQTHALVATVGNVVFGQQVDVETLQKMPLEELQKIVQDLQDKLEIDSSFVQDQEQELNYKQEAIEELQTKIQQASGEDLKNLELELGDETVLYQMLNESLVGQRRNLLERQQTLSQHQTILLQRQGQTIVNSPGDNTINLGSILLQIDTQRQQQSQEVQKLENEISQLLVDMEMTKRAIGNQTDDLEEKRQELKTIEEQLLNLQTATAECWGKVNLYQEALQPIQDILDGLRDQLQAISDSLTHVQESGDSHLQAITEMRQAIQSLINLPEVVPS</sequence>
<gene>
    <name evidence="2" type="ORF">H6G59_08855</name>
</gene>
<evidence type="ECO:0000313" key="3">
    <source>
        <dbReference type="Proteomes" id="UP000640531"/>
    </source>
</evidence>
<dbReference type="NCBIfam" id="NF038350">
    <property type="entry name" value="taxis_HmpF"/>
    <property type="match status" value="1"/>
</dbReference>
<evidence type="ECO:0000313" key="2">
    <source>
        <dbReference type="EMBL" id="MBD2568015.1"/>
    </source>
</evidence>
<dbReference type="Proteomes" id="UP000640531">
    <property type="component" value="Unassembled WGS sequence"/>
</dbReference>
<feature type="coiled-coil region" evidence="1">
    <location>
        <begin position="361"/>
        <end position="388"/>
    </location>
</feature>
<keyword evidence="1" id="KW-0175">Coiled coil</keyword>
<evidence type="ECO:0008006" key="4">
    <source>
        <dbReference type="Google" id="ProtNLM"/>
    </source>
</evidence>
<protein>
    <recommendedName>
        <fullName evidence="4">Chromosome partition protein Smc</fullName>
    </recommendedName>
</protein>
<organism evidence="2 3">
    <name type="scientific">Anabaena lutea FACHB-196</name>
    <dbReference type="NCBI Taxonomy" id="2692881"/>
    <lineage>
        <taxon>Bacteria</taxon>
        <taxon>Bacillati</taxon>
        <taxon>Cyanobacteriota</taxon>
        <taxon>Cyanophyceae</taxon>
        <taxon>Nostocales</taxon>
        <taxon>Nostocaceae</taxon>
        <taxon>Anabaena</taxon>
    </lineage>
</organism>
<feature type="coiled-coil region" evidence="1">
    <location>
        <begin position="248"/>
        <end position="282"/>
    </location>
</feature>
<dbReference type="EMBL" id="JACJST010000006">
    <property type="protein sequence ID" value="MBD2568015.1"/>
    <property type="molecule type" value="Genomic_DNA"/>
</dbReference>
<dbReference type="RefSeq" id="WP_190713509.1">
    <property type="nucleotide sequence ID" value="NZ_JACJST010000006.1"/>
</dbReference>
<comment type="caution">
    <text evidence="2">The sequence shown here is derived from an EMBL/GenBank/DDBJ whole genome shotgun (WGS) entry which is preliminary data.</text>
</comment>
<feature type="coiled-coil region" evidence="1">
    <location>
        <begin position="455"/>
        <end position="517"/>
    </location>
</feature>
<feature type="coiled-coil region" evidence="1">
    <location>
        <begin position="109"/>
        <end position="167"/>
    </location>
</feature>
<reference evidence="2 3" key="1">
    <citation type="journal article" date="2020" name="ISME J.">
        <title>Comparative genomics reveals insights into cyanobacterial evolution and habitat adaptation.</title>
        <authorList>
            <person name="Chen M.Y."/>
            <person name="Teng W.K."/>
            <person name="Zhao L."/>
            <person name="Hu C.X."/>
            <person name="Zhou Y.K."/>
            <person name="Han B.P."/>
            <person name="Song L.R."/>
            <person name="Shu W.S."/>
        </authorList>
    </citation>
    <scope>NUCLEOTIDE SEQUENCE [LARGE SCALE GENOMIC DNA]</scope>
    <source>
        <strain evidence="2 3">FACHB-196</strain>
    </source>
</reference>
<accession>A0ABR8FH14</accession>
<keyword evidence="3" id="KW-1185">Reference proteome</keyword>
<proteinExistence type="predicted"/>
<name>A0ABR8FH14_9NOST</name>